<sequence length="449" mass="47910">MGGRGDYYKQKYGGGGRGRGRGGRGRGGGGGGRGRGNGYDGGNSNNNNNNGGSMADLRRLLQQMDGRQYPSYHDLETTKGWVNTEAGITLYVGRAQSDPFAPPTRCRVVLQNSVAQIPPTLYSNPIRAMATRGFHGKSTLLQALQLGVYLKLPGDGREFCVTSPHAMKIRAEDGRAVSSVDISPFINNLPFGKDTTNFTTPDASGSTSQASNIVESIEAGATALLIDEDTAAANFMCRDDKMVQLVAAEKEPITPFVRLVRSLYQEIGISSVLVIGGSGDFFAVADNVVMMDCYKTHDATDRAKQIAAQASGSSNGQHSCQPGVFQKLRSSCKRYPVGDAYNPAGKTKVMSKIVIQYGETTCDLAGLEQLVTKAQTNTITNSLQKIASIASNDGVPLSQVLDQIEQAVAQQGLDVLAPGQFHGGLARARRLEIAGAINRLRRTGNIVQR</sequence>
<evidence type="ECO:0000259" key="2">
    <source>
        <dbReference type="Pfam" id="PF09818"/>
    </source>
</evidence>
<dbReference type="PANTHER" id="PTHR38149">
    <property type="entry name" value="ATPASE"/>
    <property type="match status" value="1"/>
</dbReference>
<dbReference type="InterPro" id="IPR019195">
    <property type="entry name" value="ABC_ATPase_put"/>
</dbReference>
<accession>A0A9N8DGR2</accession>
<dbReference type="AlphaFoldDB" id="A0A9N8DGR2"/>
<reference evidence="4" key="1">
    <citation type="submission" date="2020-06" db="EMBL/GenBank/DDBJ databases">
        <authorList>
            <consortium name="Plant Systems Biology data submission"/>
        </authorList>
    </citation>
    <scope>NUCLEOTIDE SEQUENCE</scope>
    <source>
        <strain evidence="4">D6</strain>
    </source>
</reference>
<evidence type="ECO:0000313" key="4">
    <source>
        <dbReference type="EMBL" id="CAB9502922.1"/>
    </source>
</evidence>
<dbReference type="EMBL" id="CAICTM010000149">
    <property type="protein sequence ID" value="CAB9502922.1"/>
    <property type="molecule type" value="Genomic_DNA"/>
</dbReference>
<dbReference type="Proteomes" id="UP001153069">
    <property type="component" value="Unassembled WGS sequence"/>
</dbReference>
<comment type="caution">
    <text evidence="4">The sequence shown here is derived from an EMBL/GenBank/DDBJ whole genome shotgun (WGS) entry which is preliminary data.</text>
</comment>
<dbReference type="Pfam" id="PF09818">
    <property type="entry name" value="ABC_ATPase"/>
    <property type="match status" value="1"/>
</dbReference>
<feature type="compositionally biased region" description="Gly residues" evidence="1">
    <location>
        <begin position="25"/>
        <end position="41"/>
    </location>
</feature>
<feature type="domain" description="MRB1590-like C-terminal" evidence="3">
    <location>
        <begin position="347"/>
        <end position="442"/>
    </location>
</feature>
<dbReference type="OrthoDB" id="38274at2759"/>
<evidence type="ECO:0000256" key="1">
    <source>
        <dbReference type="SAM" id="MobiDB-lite"/>
    </source>
</evidence>
<dbReference type="Pfam" id="PF21117">
    <property type="entry name" value="MRB1590_C"/>
    <property type="match status" value="1"/>
</dbReference>
<evidence type="ECO:0000259" key="3">
    <source>
        <dbReference type="Pfam" id="PF21117"/>
    </source>
</evidence>
<feature type="domain" description="ATPase of the ABC class C-terminal" evidence="2">
    <location>
        <begin position="125"/>
        <end position="316"/>
    </location>
</feature>
<feature type="compositionally biased region" description="Low complexity" evidence="1">
    <location>
        <begin position="42"/>
        <end position="53"/>
    </location>
</feature>
<dbReference type="InterPro" id="IPR049069">
    <property type="entry name" value="MRB1590-like_C"/>
</dbReference>
<protein>
    <submittedName>
        <fullName evidence="4">Predicted ATPase of the ABC class</fullName>
    </submittedName>
</protein>
<evidence type="ECO:0000313" key="5">
    <source>
        <dbReference type="Proteomes" id="UP001153069"/>
    </source>
</evidence>
<organism evidence="4 5">
    <name type="scientific">Seminavis robusta</name>
    <dbReference type="NCBI Taxonomy" id="568900"/>
    <lineage>
        <taxon>Eukaryota</taxon>
        <taxon>Sar</taxon>
        <taxon>Stramenopiles</taxon>
        <taxon>Ochrophyta</taxon>
        <taxon>Bacillariophyta</taxon>
        <taxon>Bacillariophyceae</taxon>
        <taxon>Bacillariophycidae</taxon>
        <taxon>Naviculales</taxon>
        <taxon>Naviculaceae</taxon>
        <taxon>Seminavis</taxon>
    </lineage>
</organism>
<keyword evidence="5" id="KW-1185">Reference proteome</keyword>
<dbReference type="InterPro" id="IPR046834">
    <property type="entry name" value="ABC_ATPase_C"/>
</dbReference>
<gene>
    <name evidence="4" type="ORF">SEMRO_150_G068910.1</name>
</gene>
<dbReference type="PANTHER" id="PTHR38149:SF1">
    <property type="entry name" value="ATPASE"/>
    <property type="match status" value="1"/>
</dbReference>
<name>A0A9N8DGR2_9STRA</name>
<proteinExistence type="predicted"/>
<feature type="region of interest" description="Disordered" evidence="1">
    <location>
        <begin position="1"/>
        <end position="54"/>
    </location>
</feature>